<feature type="transmembrane region" description="Helical" evidence="1">
    <location>
        <begin position="173"/>
        <end position="194"/>
    </location>
</feature>
<keyword evidence="1" id="KW-0812">Transmembrane</keyword>
<proteinExistence type="predicted"/>
<comment type="caution">
    <text evidence="2">The sequence shown here is derived from an EMBL/GenBank/DDBJ whole genome shotgun (WGS) entry which is preliminary data.</text>
</comment>
<evidence type="ECO:0000313" key="3">
    <source>
        <dbReference type="Proteomes" id="UP001500755"/>
    </source>
</evidence>
<feature type="transmembrane region" description="Helical" evidence="1">
    <location>
        <begin position="5"/>
        <end position="24"/>
    </location>
</feature>
<keyword evidence="1" id="KW-1133">Transmembrane helix</keyword>
<keyword evidence="3" id="KW-1185">Reference proteome</keyword>
<reference evidence="3" key="1">
    <citation type="journal article" date="2019" name="Int. J. Syst. Evol. Microbiol.">
        <title>The Global Catalogue of Microorganisms (GCM) 10K type strain sequencing project: providing services to taxonomists for standard genome sequencing and annotation.</title>
        <authorList>
            <consortium name="The Broad Institute Genomics Platform"/>
            <consortium name="The Broad Institute Genome Sequencing Center for Infectious Disease"/>
            <person name="Wu L."/>
            <person name="Ma J."/>
        </authorList>
    </citation>
    <scope>NUCLEOTIDE SEQUENCE [LARGE SCALE GENOMIC DNA]</scope>
    <source>
        <strain evidence="3">JCM 14546</strain>
    </source>
</reference>
<dbReference type="Proteomes" id="UP001500755">
    <property type="component" value="Unassembled WGS sequence"/>
</dbReference>
<organism evidence="2 3">
    <name type="scientific">Brevibacterium samyangense</name>
    <dbReference type="NCBI Taxonomy" id="366888"/>
    <lineage>
        <taxon>Bacteria</taxon>
        <taxon>Bacillati</taxon>
        <taxon>Actinomycetota</taxon>
        <taxon>Actinomycetes</taxon>
        <taxon>Micrococcales</taxon>
        <taxon>Brevibacteriaceae</taxon>
        <taxon>Brevibacterium</taxon>
    </lineage>
</organism>
<name>A0ABP5EYZ9_9MICO</name>
<evidence type="ECO:0000313" key="2">
    <source>
        <dbReference type="EMBL" id="GAA2012201.1"/>
    </source>
</evidence>
<keyword evidence="1" id="KW-0472">Membrane</keyword>
<evidence type="ECO:0000256" key="1">
    <source>
        <dbReference type="SAM" id="Phobius"/>
    </source>
</evidence>
<evidence type="ECO:0008006" key="4">
    <source>
        <dbReference type="Google" id="ProtNLM"/>
    </source>
</evidence>
<sequence length="552" mass="58487">MRVRYIFSVLFIVAGLVLGGLGVLQKTLWAPSENITASTTLEDPGPLLVVDPGVLNLYDTPAKLTIEGEGDLVMVEQSKEFVDAWVGDTTHTNITGLSGEGALAAERTDGEQATAPNPATGDTWNSVTTGEGTLELTWDEDPGRTTFLVASDGTQPAATDVTVEWPNHAETPWALPLIIGGAVLVVIGIVLAVTRWRRGRKDRARREARVERRKKLVETGAAFAVVPAIALAGCAPSPELPTPQPAAAPSTAPASVTDEQITKILEDTAKVVADADGKTDAKALEPRAAGAFATQRNLAYEVKKKSEDFTLPPAVADQEVLVNWTTQTDTWPRITSVVASDEEIGQTQYLVFSQEDVRAPYKLVAQTTLVPGVEFPSVADARAGALPVAGDSEDFVLKPQDITGRYADVLTHGDQSKFAGDFSVDALRLRLAGEQKNLTDSLASGNATVEFSYSADSNALVVQQTADGAAIVTGVVGGTTTMTPEKEDDRVGKLSLTSPISDIVGETETEQSVESTRQMQVTFFVPKADAAEDARAVELIGVTDTMSGAELK</sequence>
<protein>
    <recommendedName>
        <fullName evidence="4">Glycosyl transferase</fullName>
    </recommendedName>
</protein>
<dbReference type="EMBL" id="BAAANO010000025">
    <property type="protein sequence ID" value="GAA2012201.1"/>
    <property type="molecule type" value="Genomic_DNA"/>
</dbReference>
<feature type="transmembrane region" description="Helical" evidence="1">
    <location>
        <begin position="215"/>
        <end position="233"/>
    </location>
</feature>
<accession>A0ABP5EYZ9</accession>
<gene>
    <name evidence="2" type="ORF">GCM10009755_24550</name>
</gene>